<evidence type="ECO:0000256" key="4">
    <source>
        <dbReference type="ARBA" id="ARBA00023295"/>
    </source>
</evidence>
<dbReference type="Gene3D" id="3.20.20.80">
    <property type="entry name" value="Glycosidases"/>
    <property type="match status" value="1"/>
</dbReference>
<keyword evidence="11" id="KW-1185">Reference proteome</keyword>
<dbReference type="SUPFAM" id="SSF51445">
    <property type="entry name" value="(Trans)glycosidases"/>
    <property type="match status" value="1"/>
</dbReference>
<reference evidence="11" key="1">
    <citation type="submission" date="2016-01" db="EMBL/GenBank/DDBJ databases">
        <authorList>
            <person name="Mitreva M."/>
            <person name="Pepin K.H."/>
            <person name="Mihindukulasuriya K.A."/>
            <person name="Fulton R."/>
            <person name="Fronick C."/>
            <person name="O'Laughlin M."/>
            <person name="Miner T."/>
            <person name="Herter B."/>
            <person name="Rosa B.A."/>
            <person name="Cordes M."/>
            <person name="Tomlinson C."/>
            <person name="Wollam A."/>
            <person name="Palsikar V.B."/>
            <person name="Mardis E.R."/>
            <person name="Wilson R.K."/>
        </authorList>
    </citation>
    <scope>NUCLEOTIDE SEQUENCE [LARGE SCALE GENOMIC DNA]</scope>
    <source>
        <strain evidence="11">MJR7716</strain>
    </source>
</reference>
<dbReference type="PRINTS" id="PR00110">
    <property type="entry name" value="ALPHAAMYLASE"/>
</dbReference>
<name>A0A133Q941_9BACT</name>
<evidence type="ECO:0000256" key="1">
    <source>
        <dbReference type="ARBA" id="ARBA00008061"/>
    </source>
</evidence>
<dbReference type="STRING" id="28128.HMPREF3226_01243"/>
<keyword evidence="4 6" id="KW-0326">Glycosidase</keyword>
<dbReference type="AlphaFoldDB" id="A0A133Q941"/>
<sequence>MKKIFTLLTLCCIALSSLAQGWQDNYKGVMLQGFYWDSFDDTKWTNLEAQTNDIVDFFDLVWIPQSAKPSHNPSMGYDPLYWFSDYTSSFGTEKELLSLIDTWKKNGIGTIADIVINHRGNVSNWFDFPTETYEGATYTMGATDIVKDDDKGKTQAEATKQGVSLSQNNDTGEGWDGMRDLDHHSPNVQKTVKAYLNMLINKFGYSGFRYDMVKGYAGSFTGLYNTATQPQFSVGEYFDSNLAKVKNWIESTRTGGVITSAAFDFPLRYAIRDAVNNGNWAALDGQGLAKLTDYARYAVTFVENHDTEDRGGGNTQDPIRNNISAANAYIMAMPGTPCVFLKHWQSCKKDIKNMITVRKLLGISNRSTATKLVSGNDFYAMVTKGDMGNLLTVVGPAATFATQSKWIKITGGENWAYYADKNTSSFAWADLPSGSYDGVQSVTLTAVTGNPNAKIVYSIDGSDPKASSSIAENESKITIPEGKATTLKVGLLINGTVTGISTRHYDIVDFQPYDISVYVNADNADDTWAEAKTSSPTPSINYYYWGSATSSPWPGNAVTTTTERGGKRYFVKQFRINSSSDAINFVFNMGMNKSQTVDVMNIRQDTFIDISSQKDDWKYKVNNTTAIRGIECEKAGNTNESPYYYTLSGQRLKKPVQPGIYIHKGKKIIIK</sequence>
<evidence type="ECO:0000259" key="9">
    <source>
        <dbReference type="SMART" id="SM00642"/>
    </source>
</evidence>
<evidence type="ECO:0000256" key="5">
    <source>
        <dbReference type="RuleBase" id="RU003615"/>
    </source>
</evidence>
<keyword evidence="2 6" id="KW-0378">Hydrolase</keyword>
<evidence type="ECO:0000313" key="10">
    <source>
        <dbReference type="EMBL" id="KXA39408.1"/>
    </source>
</evidence>
<feature type="compositionally biased region" description="Polar residues" evidence="7">
    <location>
        <begin position="156"/>
        <end position="170"/>
    </location>
</feature>
<dbReference type="eggNOG" id="COG0366">
    <property type="taxonomic scope" value="Bacteria"/>
</dbReference>
<evidence type="ECO:0000256" key="2">
    <source>
        <dbReference type="ARBA" id="ARBA00022801"/>
    </source>
</evidence>
<feature type="chain" id="PRO_5007458648" description="Alpha-amylase" evidence="8">
    <location>
        <begin position="22"/>
        <end position="671"/>
    </location>
</feature>
<dbReference type="Pfam" id="PF00128">
    <property type="entry name" value="Alpha-amylase"/>
    <property type="match status" value="1"/>
</dbReference>
<comment type="caution">
    <text evidence="10">The sequence shown here is derived from an EMBL/GenBank/DDBJ whole genome shotgun (WGS) entry which is preliminary data.</text>
</comment>
<evidence type="ECO:0000313" key="11">
    <source>
        <dbReference type="Proteomes" id="UP000070533"/>
    </source>
</evidence>
<dbReference type="InterPro" id="IPR017853">
    <property type="entry name" value="GH"/>
</dbReference>
<dbReference type="RefSeq" id="WP_060940607.1">
    <property type="nucleotide sequence ID" value="NZ_KQ957245.1"/>
</dbReference>
<evidence type="ECO:0000256" key="6">
    <source>
        <dbReference type="RuleBase" id="RU361134"/>
    </source>
</evidence>
<gene>
    <name evidence="10" type="ORF">HMPREF3226_01243</name>
</gene>
<dbReference type="InterPro" id="IPR006046">
    <property type="entry name" value="Alpha_amylase"/>
</dbReference>
<dbReference type="OrthoDB" id="9806009at2"/>
<dbReference type="PANTHER" id="PTHR43447">
    <property type="entry name" value="ALPHA-AMYLASE"/>
    <property type="match status" value="1"/>
</dbReference>
<dbReference type="Pfam" id="PF13290">
    <property type="entry name" value="CHB_HEX_C_1"/>
    <property type="match status" value="1"/>
</dbReference>
<accession>A0A133Q941</accession>
<evidence type="ECO:0000256" key="7">
    <source>
        <dbReference type="SAM" id="MobiDB-lite"/>
    </source>
</evidence>
<dbReference type="Proteomes" id="UP000070533">
    <property type="component" value="Unassembled WGS sequence"/>
</dbReference>
<dbReference type="InterPro" id="IPR059177">
    <property type="entry name" value="GH29D-like_dom"/>
</dbReference>
<feature type="signal peptide" evidence="8">
    <location>
        <begin position="1"/>
        <end position="21"/>
    </location>
</feature>
<keyword evidence="8" id="KW-0732">Signal</keyword>
<dbReference type="GO" id="GO:0043169">
    <property type="term" value="F:cation binding"/>
    <property type="evidence" value="ECO:0007669"/>
    <property type="project" value="InterPro"/>
</dbReference>
<evidence type="ECO:0000256" key="8">
    <source>
        <dbReference type="SAM" id="SignalP"/>
    </source>
</evidence>
<proteinExistence type="inferred from homology"/>
<dbReference type="EMBL" id="LRQG01000092">
    <property type="protein sequence ID" value="KXA39408.1"/>
    <property type="molecule type" value="Genomic_DNA"/>
</dbReference>
<keyword evidence="3 6" id="KW-0119">Carbohydrate metabolism</keyword>
<dbReference type="CDD" id="cd11314">
    <property type="entry name" value="AmyAc_arch_bac_plant_AmyA"/>
    <property type="match status" value="1"/>
</dbReference>
<comment type="similarity">
    <text evidence="1 5">Belongs to the glycosyl hydrolase 13 family.</text>
</comment>
<feature type="region of interest" description="Disordered" evidence="7">
    <location>
        <begin position="151"/>
        <end position="170"/>
    </location>
</feature>
<dbReference type="GO" id="GO:0005975">
    <property type="term" value="P:carbohydrate metabolic process"/>
    <property type="evidence" value="ECO:0007669"/>
    <property type="project" value="InterPro"/>
</dbReference>
<comment type="catalytic activity">
    <reaction evidence="6">
        <text>Endohydrolysis of (1-&gt;4)-alpha-D-glucosidic linkages in polysaccharides containing three or more (1-&gt;4)-alpha-linked D-glucose units.</text>
        <dbReference type="EC" id="3.2.1.1"/>
    </reaction>
</comment>
<dbReference type="EC" id="3.2.1.1" evidence="6"/>
<dbReference type="PATRIC" id="fig|28128.5.peg.1267"/>
<feature type="domain" description="Glycosyl hydrolase family 13 catalytic" evidence="9">
    <location>
        <begin position="28"/>
        <end position="358"/>
    </location>
</feature>
<protein>
    <recommendedName>
        <fullName evidence="6">Alpha-amylase</fullName>
        <ecNumber evidence="6">3.2.1.1</ecNumber>
    </recommendedName>
</protein>
<organism evidence="10 11">
    <name type="scientific">Prevotella corporis</name>
    <dbReference type="NCBI Taxonomy" id="28128"/>
    <lineage>
        <taxon>Bacteria</taxon>
        <taxon>Pseudomonadati</taxon>
        <taxon>Bacteroidota</taxon>
        <taxon>Bacteroidia</taxon>
        <taxon>Bacteroidales</taxon>
        <taxon>Prevotellaceae</taxon>
        <taxon>Prevotella</taxon>
    </lineage>
</organism>
<dbReference type="InterPro" id="IPR006047">
    <property type="entry name" value="GH13_cat_dom"/>
</dbReference>
<dbReference type="GO" id="GO:0004556">
    <property type="term" value="F:alpha-amylase activity"/>
    <property type="evidence" value="ECO:0007669"/>
    <property type="project" value="UniProtKB-UniRule"/>
</dbReference>
<evidence type="ECO:0000256" key="3">
    <source>
        <dbReference type="ARBA" id="ARBA00023277"/>
    </source>
</evidence>
<dbReference type="SMART" id="SM00642">
    <property type="entry name" value="Aamy"/>
    <property type="match status" value="1"/>
</dbReference>